<accession>A0AAN1D667</accession>
<dbReference type="Proteomes" id="UP000093052">
    <property type="component" value="Chromosome"/>
</dbReference>
<evidence type="ECO:0000313" key="2">
    <source>
        <dbReference type="Proteomes" id="UP000093052"/>
    </source>
</evidence>
<reference evidence="2" key="1">
    <citation type="journal article" date="2016" name="Genome Announc.">
        <title>Complete Genome Sequence of Geobacillus thermoglucosidasius NCIMB 11955, the Progenitor of a Bioethanol Production Strain.</title>
        <authorList>
            <person name="Sheng L."/>
            <person name="Zhang Y."/>
            <person name="Minton N.P."/>
        </authorList>
    </citation>
    <scope>NUCLEOTIDE SEQUENCE [LARGE SCALE GENOMIC DNA]</scope>
    <source>
        <strain evidence="2">NCIMB 11955</strain>
    </source>
</reference>
<protein>
    <submittedName>
        <fullName evidence="1">Uncharacterized protein</fullName>
    </submittedName>
</protein>
<keyword evidence="2" id="KW-1185">Reference proteome</keyword>
<dbReference type="KEGG" id="ptl:AOT13_05590"/>
<name>A0AAN1D667_PARTM</name>
<dbReference type="EMBL" id="CP016622">
    <property type="protein sequence ID" value="ANZ29611.1"/>
    <property type="molecule type" value="Genomic_DNA"/>
</dbReference>
<dbReference type="AlphaFoldDB" id="A0AAN1D667"/>
<gene>
    <name evidence="1" type="ORF">BCV53_05605</name>
</gene>
<organism evidence="1 2">
    <name type="scientific">Parageobacillus thermoglucosidasius</name>
    <name type="common">Geobacillus thermoglucosidasius</name>
    <dbReference type="NCBI Taxonomy" id="1426"/>
    <lineage>
        <taxon>Bacteria</taxon>
        <taxon>Bacillati</taxon>
        <taxon>Bacillota</taxon>
        <taxon>Bacilli</taxon>
        <taxon>Bacillales</taxon>
        <taxon>Anoxybacillaceae</taxon>
        <taxon>Parageobacillus</taxon>
    </lineage>
</organism>
<proteinExistence type="predicted"/>
<evidence type="ECO:0000313" key="1">
    <source>
        <dbReference type="EMBL" id="ANZ29611.1"/>
    </source>
</evidence>
<sequence length="63" mass="6671">MATMNVHIDDSWPRIRALERFVSFFAMTYPNLPIASHATAGLDAAPAAAAALLVPAFPAGKNC</sequence>